<proteinExistence type="predicted"/>
<keyword evidence="9" id="KW-1185">Reference proteome</keyword>
<dbReference type="Proteomes" id="UP001280581">
    <property type="component" value="Unassembled WGS sequence"/>
</dbReference>
<keyword evidence="5" id="KW-0012">Acyltransferase</keyword>
<dbReference type="SUPFAM" id="SSF53067">
    <property type="entry name" value="Actin-like ATPase domain"/>
    <property type="match status" value="1"/>
</dbReference>
<dbReference type="InterPro" id="IPR043129">
    <property type="entry name" value="ATPase_NBD"/>
</dbReference>
<dbReference type="Pfam" id="PF00814">
    <property type="entry name" value="TsaD"/>
    <property type="match status" value="2"/>
</dbReference>
<evidence type="ECO:0000313" key="9">
    <source>
        <dbReference type="Proteomes" id="UP001280581"/>
    </source>
</evidence>
<keyword evidence="4" id="KW-0479">Metal-binding</keyword>
<accession>A0AAN6M630</accession>
<dbReference type="InterPro" id="IPR017861">
    <property type="entry name" value="KAE1/TsaD"/>
</dbReference>
<evidence type="ECO:0000256" key="1">
    <source>
        <dbReference type="ARBA" id="ARBA00012156"/>
    </source>
</evidence>
<protein>
    <recommendedName>
        <fullName evidence="1">N(6)-L-threonylcarbamoyladenine synthase</fullName>
        <ecNumber evidence="1">2.3.1.234</ecNumber>
    </recommendedName>
</protein>
<dbReference type="AlphaFoldDB" id="A0AAN6M630"/>
<evidence type="ECO:0000256" key="6">
    <source>
        <dbReference type="ARBA" id="ARBA00048117"/>
    </source>
</evidence>
<evidence type="ECO:0000256" key="2">
    <source>
        <dbReference type="ARBA" id="ARBA00022679"/>
    </source>
</evidence>
<dbReference type="InterPro" id="IPR000905">
    <property type="entry name" value="Gcp-like_dom"/>
</dbReference>
<dbReference type="PANTHER" id="PTHR11735:SF6">
    <property type="entry name" value="TRNA N6-ADENOSINE THREONYLCARBAMOYLTRANSFERASE, MITOCHONDRIAL"/>
    <property type="match status" value="1"/>
</dbReference>
<dbReference type="PRINTS" id="PR00789">
    <property type="entry name" value="OSIALOPTASE"/>
</dbReference>
<keyword evidence="3" id="KW-0819">tRNA processing</keyword>
<dbReference type="EC" id="2.3.1.234" evidence="1"/>
<dbReference type="GO" id="GO:0072670">
    <property type="term" value="P:mitochondrial tRNA threonylcarbamoyladenosine modification"/>
    <property type="evidence" value="ECO:0007669"/>
    <property type="project" value="TreeGrafter"/>
</dbReference>
<keyword evidence="2" id="KW-0808">Transferase</keyword>
<sequence>MLKGDVAQEPNYPYLSVLASGGHTLLIHSDTLTNHVILGSTSDVAIGECLDKVARVVLPPDVLRNGNGTMYGALLEAFAFSNGNLAKHRSTAHSDSITAQDFCTEYQSYYTYTVPRTHEEELQRNKSKWGWAFNQPLARANGGLKSKNLEMSFSGLMTAVERAVRYQHDQSTGKLTKIERAPNDISLEERKNMAEFSMRAAFEHVAGRLVHALRSTPATTVVMSGGVGANYYFRYVLSSTLCKHGFGQVRVAFPPPVLCSDNAAMIAWAGTEMYQAGYCDKLNIRAIRKWPLDQLLTPPIEKTS</sequence>
<feature type="domain" description="Gcp-like" evidence="7">
    <location>
        <begin position="8"/>
        <end position="113"/>
    </location>
</feature>
<organism evidence="8 9">
    <name type="scientific">Pseudopithomyces chartarum</name>
    <dbReference type="NCBI Taxonomy" id="1892770"/>
    <lineage>
        <taxon>Eukaryota</taxon>
        <taxon>Fungi</taxon>
        <taxon>Dikarya</taxon>
        <taxon>Ascomycota</taxon>
        <taxon>Pezizomycotina</taxon>
        <taxon>Dothideomycetes</taxon>
        <taxon>Pleosporomycetidae</taxon>
        <taxon>Pleosporales</taxon>
        <taxon>Massarineae</taxon>
        <taxon>Didymosphaeriaceae</taxon>
        <taxon>Pseudopithomyces</taxon>
    </lineage>
</organism>
<evidence type="ECO:0000256" key="5">
    <source>
        <dbReference type="ARBA" id="ARBA00023315"/>
    </source>
</evidence>
<dbReference type="Gene3D" id="3.30.420.40">
    <property type="match status" value="1"/>
</dbReference>
<dbReference type="GO" id="GO:0061711">
    <property type="term" value="F:tRNA N(6)-L-threonylcarbamoyladenine synthase activity"/>
    <property type="evidence" value="ECO:0007669"/>
    <property type="project" value="UniProtKB-EC"/>
</dbReference>
<dbReference type="EMBL" id="WVTA01000001">
    <property type="protein sequence ID" value="KAK3216919.1"/>
    <property type="molecule type" value="Genomic_DNA"/>
</dbReference>
<reference evidence="8 9" key="1">
    <citation type="submission" date="2021-02" db="EMBL/GenBank/DDBJ databases">
        <title>Genome assembly of Pseudopithomyces chartarum.</title>
        <authorList>
            <person name="Jauregui R."/>
            <person name="Singh J."/>
            <person name="Voisey C."/>
        </authorList>
    </citation>
    <scope>NUCLEOTIDE SEQUENCE [LARGE SCALE GENOMIC DNA]</scope>
    <source>
        <strain evidence="8 9">AGR01</strain>
    </source>
</reference>
<name>A0AAN6M630_9PLEO</name>
<dbReference type="PANTHER" id="PTHR11735">
    <property type="entry name" value="TRNA N6-ADENOSINE THREONYLCARBAMOYLTRANSFERASE"/>
    <property type="match status" value="1"/>
</dbReference>
<gene>
    <name evidence="8" type="ORF">GRF29_1g1362107</name>
</gene>
<comment type="caution">
    <text evidence="8">The sequence shown here is derived from an EMBL/GenBank/DDBJ whole genome shotgun (WGS) entry which is preliminary data.</text>
</comment>
<evidence type="ECO:0000259" key="7">
    <source>
        <dbReference type="Pfam" id="PF00814"/>
    </source>
</evidence>
<dbReference type="GO" id="GO:0005739">
    <property type="term" value="C:mitochondrion"/>
    <property type="evidence" value="ECO:0007669"/>
    <property type="project" value="TreeGrafter"/>
</dbReference>
<feature type="domain" description="Gcp-like" evidence="7">
    <location>
        <begin position="141"/>
        <end position="268"/>
    </location>
</feature>
<dbReference type="GO" id="GO:0046872">
    <property type="term" value="F:metal ion binding"/>
    <property type="evidence" value="ECO:0007669"/>
    <property type="project" value="UniProtKB-KW"/>
</dbReference>
<evidence type="ECO:0000256" key="3">
    <source>
        <dbReference type="ARBA" id="ARBA00022694"/>
    </source>
</evidence>
<evidence type="ECO:0000313" key="8">
    <source>
        <dbReference type="EMBL" id="KAK3216919.1"/>
    </source>
</evidence>
<evidence type="ECO:0000256" key="4">
    <source>
        <dbReference type="ARBA" id="ARBA00022723"/>
    </source>
</evidence>
<comment type="catalytic activity">
    <reaction evidence="6">
        <text>L-threonylcarbamoyladenylate + adenosine(37) in tRNA = N(6)-L-threonylcarbamoyladenosine(37) in tRNA + AMP + H(+)</text>
        <dbReference type="Rhea" id="RHEA:37059"/>
        <dbReference type="Rhea" id="RHEA-COMP:10162"/>
        <dbReference type="Rhea" id="RHEA-COMP:10163"/>
        <dbReference type="ChEBI" id="CHEBI:15378"/>
        <dbReference type="ChEBI" id="CHEBI:73682"/>
        <dbReference type="ChEBI" id="CHEBI:74411"/>
        <dbReference type="ChEBI" id="CHEBI:74418"/>
        <dbReference type="ChEBI" id="CHEBI:456215"/>
        <dbReference type="EC" id="2.3.1.234"/>
    </reaction>
</comment>